<proteinExistence type="predicted"/>
<gene>
    <name evidence="1" type="primary">plsB_1</name>
    <name evidence="1" type="ORF">NCTC11938_03002</name>
</gene>
<reference evidence="1 2" key="1">
    <citation type="submission" date="2018-06" db="EMBL/GenBank/DDBJ databases">
        <authorList>
            <consortium name="Pathogen Informatics"/>
            <person name="Doyle S."/>
        </authorList>
    </citation>
    <scope>NUCLEOTIDE SEQUENCE [LARGE SCALE GENOMIC DNA]</scope>
    <source>
        <strain evidence="1 2">NCTC11938</strain>
    </source>
</reference>
<sequence length="54" mass="6284">MSAWRKLYYNTLNLPLKLLVKSKRVPTDPITELGLDRSRFFPLCSALSPLKQTY</sequence>
<dbReference type="GO" id="GO:0004366">
    <property type="term" value="F:glycerol-3-phosphate O-acyltransferase activity"/>
    <property type="evidence" value="ECO:0007669"/>
    <property type="project" value="UniProtKB-EC"/>
</dbReference>
<name>A0A379GCW2_PROMI</name>
<organism evidence="1 2">
    <name type="scientific">Proteus mirabilis</name>
    <dbReference type="NCBI Taxonomy" id="584"/>
    <lineage>
        <taxon>Bacteria</taxon>
        <taxon>Pseudomonadati</taxon>
        <taxon>Pseudomonadota</taxon>
        <taxon>Gammaproteobacteria</taxon>
        <taxon>Enterobacterales</taxon>
        <taxon>Morganellaceae</taxon>
        <taxon>Proteus</taxon>
    </lineage>
</organism>
<keyword evidence="1" id="KW-0012">Acyltransferase</keyword>
<protein>
    <submittedName>
        <fullName evidence="1">Glycerol-3-phosphate acyltransferase</fullName>
        <ecNumber evidence="1">2.3.1.15</ecNumber>
    </submittedName>
</protein>
<evidence type="ECO:0000313" key="1">
    <source>
        <dbReference type="EMBL" id="SUC38731.1"/>
    </source>
</evidence>
<dbReference type="Proteomes" id="UP000254191">
    <property type="component" value="Unassembled WGS sequence"/>
</dbReference>
<dbReference type="EMBL" id="UGTS01000005">
    <property type="protein sequence ID" value="SUC38731.1"/>
    <property type="molecule type" value="Genomic_DNA"/>
</dbReference>
<accession>A0A379GCW2</accession>
<evidence type="ECO:0000313" key="2">
    <source>
        <dbReference type="Proteomes" id="UP000254191"/>
    </source>
</evidence>
<dbReference type="AlphaFoldDB" id="A0A379GCW2"/>
<dbReference type="EC" id="2.3.1.15" evidence="1"/>
<keyword evidence="1" id="KW-0808">Transferase</keyword>